<protein>
    <recommendedName>
        <fullName evidence="5">K Homology domain-containing protein</fullName>
    </recommendedName>
</protein>
<evidence type="ECO:0000259" key="2">
    <source>
        <dbReference type="Pfam" id="PF22675"/>
    </source>
</evidence>
<feature type="compositionally biased region" description="Polar residues" evidence="1">
    <location>
        <begin position="328"/>
        <end position="342"/>
    </location>
</feature>
<dbReference type="InterPro" id="IPR056149">
    <property type="entry name" value="PRP5/DDX46/KHDC4_KH"/>
</dbReference>
<dbReference type="GO" id="GO:0003723">
    <property type="term" value="F:RNA binding"/>
    <property type="evidence" value="ECO:0007669"/>
    <property type="project" value="InterPro"/>
</dbReference>
<feature type="domain" description="KHDC4/BBP-like KH-domain type I" evidence="2">
    <location>
        <begin position="245"/>
        <end position="310"/>
    </location>
</feature>
<reference evidence="4" key="1">
    <citation type="submission" date="2021-01" db="EMBL/GenBank/DDBJ databases">
        <authorList>
            <person name="Corre E."/>
            <person name="Pelletier E."/>
            <person name="Niang G."/>
            <person name="Scheremetjew M."/>
            <person name="Finn R."/>
            <person name="Kale V."/>
            <person name="Holt S."/>
            <person name="Cochrane G."/>
            <person name="Meng A."/>
            <person name="Brown T."/>
            <person name="Cohen L."/>
        </authorList>
    </citation>
    <scope>NUCLEOTIDE SEQUENCE</scope>
    <source>
        <strain evidence="4">CCMP2058</strain>
    </source>
</reference>
<feature type="compositionally biased region" description="Acidic residues" evidence="1">
    <location>
        <begin position="398"/>
        <end position="409"/>
    </location>
</feature>
<evidence type="ECO:0008006" key="5">
    <source>
        <dbReference type="Google" id="ProtNLM"/>
    </source>
</evidence>
<feature type="compositionally biased region" description="Polar residues" evidence="1">
    <location>
        <begin position="366"/>
        <end position="392"/>
    </location>
</feature>
<dbReference type="EMBL" id="HBEM01009388">
    <property type="protein sequence ID" value="CAD8442092.1"/>
    <property type="molecule type" value="Transcribed_RNA"/>
</dbReference>
<feature type="region of interest" description="Disordered" evidence="1">
    <location>
        <begin position="1"/>
        <end position="24"/>
    </location>
</feature>
<accession>A0A7S0D5L6</accession>
<dbReference type="GO" id="GO:0005634">
    <property type="term" value="C:nucleus"/>
    <property type="evidence" value="ECO:0007669"/>
    <property type="project" value="InterPro"/>
</dbReference>
<name>A0A7S0D5L6_9EUKA</name>
<feature type="compositionally biased region" description="Basic and acidic residues" evidence="1">
    <location>
        <begin position="1"/>
        <end position="14"/>
    </location>
</feature>
<dbReference type="PANTHER" id="PTHR15744">
    <property type="entry name" value="BLOM7"/>
    <property type="match status" value="1"/>
</dbReference>
<dbReference type="SUPFAM" id="SSF54791">
    <property type="entry name" value="Eukaryotic type KH-domain (KH-domain type I)"/>
    <property type="match status" value="1"/>
</dbReference>
<dbReference type="Pfam" id="PF22675">
    <property type="entry name" value="KH-I_KHDC4-BBP"/>
    <property type="match status" value="1"/>
</dbReference>
<organism evidence="4">
    <name type="scientific">Amorphochlora amoebiformis</name>
    <dbReference type="NCBI Taxonomy" id="1561963"/>
    <lineage>
        <taxon>Eukaryota</taxon>
        <taxon>Sar</taxon>
        <taxon>Rhizaria</taxon>
        <taxon>Cercozoa</taxon>
        <taxon>Chlorarachniophyceae</taxon>
        <taxon>Amorphochlora</taxon>
    </lineage>
</organism>
<dbReference type="Gene3D" id="3.30.1370.10">
    <property type="entry name" value="K Homology domain, type 1"/>
    <property type="match status" value="1"/>
</dbReference>
<dbReference type="InterPro" id="IPR031121">
    <property type="entry name" value="RIK/BLOM7"/>
</dbReference>
<evidence type="ECO:0000256" key="1">
    <source>
        <dbReference type="SAM" id="MobiDB-lite"/>
    </source>
</evidence>
<dbReference type="InterPro" id="IPR055256">
    <property type="entry name" value="KH_1_KHDC4/BBP-like"/>
</dbReference>
<dbReference type="AlphaFoldDB" id="A0A7S0D5L6"/>
<dbReference type="PANTHER" id="PTHR15744:SF0">
    <property type="entry name" value="KH HOMOLOGY DOMAIN-CONTAINING PROTEIN 4"/>
    <property type="match status" value="1"/>
</dbReference>
<proteinExistence type="predicted"/>
<feature type="domain" description="ATP-dependent RNA helicase PRP5/DDX46/KHDC4 KH" evidence="3">
    <location>
        <begin position="77"/>
        <end position="146"/>
    </location>
</feature>
<sequence>MKRKRPSDQKPKEHTKSKKKVDSKALAAAAAARINAIFKAKGMINKTPSRPVLALQRSQEVVARIQKQVNSMSSGTSADIDINAINDAARLELTSGTVHREIEVKCGVSVGLHGQYQPPGAVNPTNESKLHLKVKGPQANVQKAKAMIDSIKIRLKPSVWQWGNGSSDLSSSTSLSSASLPSTSLVDTPILQLTAKGIAKTGHTGGPVMGVNEARGLAYGLHRQNFTKKKTIKLHIGIELKFADGFPLISKIVGVHNSHFVHIMKNSPGAILTLHGKGCVDGENEPLHIRIFGKDDQNLRTAKTLASDLVANIRREFRTWKMAKQKIRQQAQGPTPPWQQQHAKGPTPPWQQQHHAKGSAPPWQQHHATSSQPFPSPLSEQNRPPQPQATNDKYTDYDPLEADESSGSS</sequence>
<dbReference type="Pfam" id="PF23469">
    <property type="entry name" value="KH_12"/>
    <property type="match status" value="1"/>
</dbReference>
<evidence type="ECO:0000313" key="4">
    <source>
        <dbReference type="EMBL" id="CAD8442092.1"/>
    </source>
</evidence>
<feature type="region of interest" description="Disordered" evidence="1">
    <location>
        <begin position="323"/>
        <end position="409"/>
    </location>
</feature>
<dbReference type="InterPro" id="IPR036612">
    <property type="entry name" value="KH_dom_type_1_sf"/>
</dbReference>
<gene>
    <name evidence="4" type="ORF">LAMO00422_LOCUS6587</name>
</gene>
<evidence type="ECO:0000259" key="3">
    <source>
        <dbReference type="Pfam" id="PF23469"/>
    </source>
</evidence>